<comment type="caution">
    <text evidence="1">The sequence shown here is derived from an EMBL/GenBank/DDBJ whole genome shotgun (WGS) entry which is preliminary data.</text>
</comment>
<gene>
    <name evidence="1" type="ORF">PENANT_c099G08325</name>
</gene>
<keyword evidence="2" id="KW-1185">Reference proteome</keyword>
<dbReference type="EMBL" id="MDYN01000099">
    <property type="protein sequence ID" value="OQD78010.1"/>
    <property type="molecule type" value="Genomic_DNA"/>
</dbReference>
<dbReference type="Proteomes" id="UP000191672">
    <property type="component" value="Unassembled WGS sequence"/>
</dbReference>
<accession>A0A1V6PLW4</accession>
<sequence>MGLAPSSETLAELISTIIPQ</sequence>
<name>A0A1V6PLW4_9EURO</name>
<protein>
    <submittedName>
        <fullName evidence="1">Uncharacterized protein</fullName>
    </submittedName>
</protein>
<evidence type="ECO:0000313" key="2">
    <source>
        <dbReference type="Proteomes" id="UP000191672"/>
    </source>
</evidence>
<proteinExistence type="predicted"/>
<evidence type="ECO:0000313" key="1">
    <source>
        <dbReference type="EMBL" id="OQD78010.1"/>
    </source>
</evidence>
<dbReference type="AlphaFoldDB" id="A0A1V6PLW4"/>
<reference evidence="2" key="1">
    <citation type="journal article" date="2017" name="Nat. Microbiol.">
        <title>Global analysis of biosynthetic gene clusters reveals vast potential of secondary metabolite production in Penicillium species.</title>
        <authorList>
            <person name="Nielsen J.C."/>
            <person name="Grijseels S."/>
            <person name="Prigent S."/>
            <person name="Ji B."/>
            <person name="Dainat J."/>
            <person name="Nielsen K.F."/>
            <person name="Frisvad J.C."/>
            <person name="Workman M."/>
            <person name="Nielsen J."/>
        </authorList>
    </citation>
    <scope>NUCLEOTIDE SEQUENCE [LARGE SCALE GENOMIC DNA]</scope>
    <source>
        <strain evidence="2">IBT 31811</strain>
    </source>
</reference>
<organism evidence="1 2">
    <name type="scientific">Penicillium antarcticum</name>
    <dbReference type="NCBI Taxonomy" id="416450"/>
    <lineage>
        <taxon>Eukaryota</taxon>
        <taxon>Fungi</taxon>
        <taxon>Dikarya</taxon>
        <taxon>Ascomycota</taxon>
        <taxon>Pezizomycotina</taxon>
        <taxon>Eurotiomycetes</taxon>
        <taxon>Eurotiomycetidae</taxon>
        <taxon>Eurotiales</taxon>
        <taxon>Aspergillaceae</taxon>
        <taxon>Penicillium</taxon>
    </lineage>
</organism>